<evidence type="ECO:0000256" key="3">
    <source>
        <dbReference type="ARBA" id="ARBA00022729"/>
    </source>
</evidence>
<feature type="binding site" evidence="6">
    <location>
        <position position="39"/>
    </location>
    <ligand>
        <name>Fe cation</name>
        <dbReference type="ChEBI" id="CHEBI:24875"/>
        <label>1</label>
    </ligand>
</feature>
<dbReference type="AlphaFoldDB" id="A0A940DLL3"/>
<gene>
    <name evidence="9" type="ORF">IAC51_05240</name>
</gene>
<comment type="cofactor">
    <cofactor evidence="6">
        <name>Fe cation</name>
        <dbReference type="ChEBI" id="CHEBI:24875"/>
    </cofactor>
    <text evidence="6">Binds 2 iron ions per subunit.</text>
</comment>
<evidence type="ECO:0000259" key="8">
    <source>
        <dbReference type="Pfam" id="PF00149"/>
    </source>
</evidence>
<evidence type="ECO:0000313" key="10">
    <source>
        <dbReference type="Proteomes" id="UP000712007"/>
    </source>
</evidence>
<dbReference type="PIRSF" id="PIRSF000898">
    <property type="entry name" value="Acid_Ptase_5"/>
    <property type="match status" value="1"/>
</dbReference>
<organism evidence="9 10">
    <name type="scientific">Candidatus Aphodosoma intestinipullorum</name>
    <dbReference type="NCBI Taxonomy" id="2840674"/>
    <lineage>
        <taxon>Bacteria</taxon>
        <taxon>Pseudomonadati</taxon>
        <taxon>Bacteroidota</taxon>
        <taxon>Bacteroidia</taxon>
        <taxon>Bacteroidales</taxon>
        <taxon>Candidatus Aphodosoma</taxon>
    </lineage>
</organism>
<evidence type="ECO:0000256" key="2">
    <source>
        <dbReference type="ARBA" id="ARBA00012646"/>
    </source>
</evidence>
<reference evidence="9" key="2">
    <citation type="journal article" date="2021" name="PeerJ">
        <title>Extensive microbial diversity within the chicken gut microbiome revealed by metagenomics and culture.</title>
        <authorList>
            <person name="Gilroy R."/>
            <person name="Ravi A."/>
            <person name="Getino M."/>
            <person name="Pursley I."/>
            <person name="Horton D.L."/>
            <person name="Alikhan N.F."/>
            <person name="Baker D."/>
            <person name="Gharbi K."/>
            <person name="Hall N."/>
            <person name="Watson M."/>
            <person name="Adriaenssens E.M."/>
            <person name="Foster-Nyarko E."/>
            <person name="Jarju S."/>
            <person name="Secka A."/>
            <person name="Antonio M."/>
            <person name="Oren A."/>
            <person name="Chaudhuri R.R."/>
            <person name="La Ragione R."/>
            <person name="Hildebrand F."/>
            <person name="Pallen M.J."/>
        </authorList>
    </citation>
    <scope>NUCLEOTIDE SEQUENCE</scope>
    <source>
        <strain evidence="9">3924</strain>
    </source>
</reference>
<dbReference type="InterPro" id="IPR024927">
    <property type="entry name" value="Acid_PPase"/>
</dbReference>
<dbReference type="InterPro" id="IPR029052">
    <property type="entry name" value="Metallo-depent_PP-like"/>
</dbReference>
<feature type="binding site" evidence="6">
    <location>
        <position position="239"/>
    </location>
    <ligand>
        <name>Fe cation</name>
        <dbReference type="ChEBI" id="CHEBI:24875"/>
        <label>2</label>
    </ligand>
</feature>
<feature type="binding site" evidence="6">
    <location>
        <position position="72"/>
    </location>
    <ligand>
        <name>Fe cation</name>
        <dbReference type="ChEBI" id="CHEBI:24875"/>
        <label>1</label>
    </ligand>
</feature>
<keyword evidence="6" id="KW-0479">Metal-binding</keyword>
<evidence type="ECO:0000313" key="9">
    <source>
        <dbReference type="EMBL" id="MBO8440037.1"/>
    </source>
</evidence>
<evidence type="ECO:0000256" key="7">
    <source>
        <dbReference type="SAM" id="SignalP"/>
    </source>
</evidence>
<evidence type="ECO:0000256" key="6">
    <source>
        <dbReference type="PIRSR" id="PIRSR000898-1"/>
    </source>
</evidence>
<dbReference type="SUPFAM" id="SSF56300">
    <property type="entry name" value="Metallo-dependent phosphatases"/>
    <property type="match status" value="1"/>
</dbReference>
<comment type="caution">
    <text evidence="9">The sequence shown here is derived from an EMBL/GenBank/DDBJ whole genome shotgun (WGS) entry which is preliminary data.</text>
</comment>
<dbReference type="PANTHER" id="PTHR10161:SF14">
    <property type="entry name" value="TARTRATE-RESISTANT ACID PHOSPHATASE TYPE 5"/>
    <property type="match status" value="1"/>
</dbReference>
<name>A0A940DLL3_9BACT</name>
<dbReference type="Pfam" id="PF00149">
    <property type="entry name" value="Metallophos"/>
    <property type="match status" value="1"/>
</dbReference>
<dbReference type="EC" id="3.1.3.2" evidence="2 5"/>
<keyword evidence="4 5" id="KW-0378">Hydrolase</keyword>
<dbReference type="EMBL" id="JADIMV010000088">
    <property type="protein sequence ID" value="MBO8440037.1"/>
    <property type="molecule type" value="Genomic_DNA"/>
</dbReference>
<dbReference type="GO" id="GO:0003993">
    <property type="term" value="F:acid phosphatase activity"/>
    <property type="evidence" value="ECO:0007669"/>
    <property type="project" value="UniProtKB-UniRule"/>
</dbReference>
<dbReference type="PANTHER" id="PTHR10161">
    <property type="entry name" value="TARTRATE-RESISTANT ACID PHOSPHATASE TYPE 5"/>
    <property type="match status" value="1"/>
</dbReference>
<feature type="signal peptide" evidence="7">
    <location>
        <begin position="1"/>
        <end position="18"/>
    </location>
</feature>
<dbReference type="InterPro" id="IPR004843">
    <property type="entry name" value="Calcineurin-like_PHP"/>
</dbReference>
<keyword evidence="5 6" id="KW-0408">Iron</keyword>
<feature type="chain" id="PRO_5037635328" description="acid phosphatase" evidence="7">
    <location>
        <begin position="19"/>
        <end position="311"/>
    </location>
</feature>
<sequence length="311" mass="35418">MRRIIYVLLLFVSAAASGQIFKVPALNEDTCITFYIANDLGRNGYYDQKAVAEVMGIFAEELDVEFVAALGDVHHFEGVASTSDPLWMTNYELIYSHPELMLPWYPILGNHEYRGNTQAVLDYSNVSRRWEMAGRYYAKELNVNGEESILLVWIDTAPLIDKYRNDTEDYPDAARQDMEAQLKWLEQTLKGSKAKWKMVMGHHPIYADTDKSMKERTDMQTRVLPLLEKYGVDVYACGHIHTFQHIRKDGCATDFIVNASGSLGRDVKPIEGTRFCSPEAGFTIVSASDNILNFYFVNAKGDIIYSFTRTK</sequence>
<feature type="binding site" evidence="6">
    <location>
        <position position="110"/>
    </location>
    <ligand>
        <name>Fe cation</name>
        <dbReference type="ChEBI" id="CHEBI:24875"/>
        <label>2</label>
    </ligand>
</feature>
<feature type="binding site" evidence="6">
    <location>
        <position position="72"/>
    </location>
    <ligand>
        <name>Fe cation</name>
        <dbReference type="ChEBI" id="CHEBI:24875"/>
        <label>2</label>
    </ligand>
</feature>
<feature type="binding site" evidence="6">
    <location>
        <position position="241"/>
    </location>
    <ligand>
        <name>Fe cation</name>
        <dbReference type="ChEBI" id="CHEBI:24875"/>
        <label>1</label>
    </ligand>
</feature>
<protein>
    <recommendedName>
        <fullName evidence="2 5">acid phosphatase</fullName>
        <ecNumber evidence="2 5">3.1.3.2</ecNumber>
    </recommendedName>
</protein>
<feature type="binding site" evidence="6">
    <location>
        <position position="202"/>
    </location>
    <ligand>
        <name>Fe cation</name>
        <dbReference type="ChEBI" id="CHEBI:24875"/>
        <label>2</label>
    </ligand>
</feature>
<evidence type="ECO:0000256" key="5">
    <source>
        <dbReference type="PIRNR" id="PIRNR000898"/>
    </source>
</evidence>
<evidence type="ECO:0000256" key="4">
    <source>
        <dbReference type="ARBA" id="ARBA00022801"/>
    </source>
</evidence>
<keyword evidence="3 7" id="KW-0732">Signal</keyword>
<feature type="domain" description="Calcineurin-like phosphoesterase" evidence="8">
    <location>
        <begin position="33"/>
        <end position="242"/>
    </location>
</feature>
<accession>A0A940DLL3</accession>
<dbReference type="Gene3D" id="3.60.21.10">
    <property type="match status" value="1"/>
</dbReference>
<dbReference type="InterPro" id="IPR051558">
    <property type="entry name" value="Metallophosphoesterase_PAP"/>
</dbReference>
<dbReference type="GO" id="GO:0046872">
    <property type="term" value="F:metal ion binding"/>
    <property type="evidence" value="ECO:0007669"/>
    <property type="project" value="UniProtKB-KW"/>
</dbReference>
<comment type="catalytic activity">
    <reaction evidence="1 5">
        <text>a phosphate monoester + H2O = an alcohol + phosphate</text>
        <dbReference type="Rhea" id="RHEA:15017"/>
        <dbReference type="ChEBI" id="CHEBI:15377"/>
        <dbReference type="ChEBI" id="CHEBI:30879"/>
        <dbReference type="ChEBI" id="CHEBI:43474"/>
        <dbReference type="ChEBI" id="CHEBI:67140"/>
        <dbReference type="EC" id="3.1.3.2"/>
    </reaction>
</comment>
<evidence type="ECO:0000256" key="1">
    <source>
        <dbReference type="ARBA" id="ARBA00000032"/>
    </source>
</evidence>
<dbReference type="Proteomes" id="UP000712007">
    <property type="component" value="Unassembled WGS sequence"/>
</dbReference>
<proteinExistence type="predicted"/>
<reference evidence="9" key="1">
    <citation type="submission" date="2020-10" db="EMBL/GenBank/DDBJ databases">
        <authorList>
            <person name="Gilroy R."/>
        </authorList>
    </citation>
    <scope>NUCLEOTIDE SEQUENCE</scope>
    <source>
        <strain evidence="9">3924</strain>
    </source>
</reference>